<dbReference type="AlphaFoldDB" id="A0A495JX74"/>
<protein>
    <submittedName>
        <fullName evidence="1">Uncharacterized protein DUF2190</fullName>
    </submittedName>
</protein>
<dbReference type="OrthoDB" id="4775446at2"/>
<proteinExistence type="predicted"/>
<sequence length="118" mass="11613">MPEYEPLFKPGDEFTMVTSAAVTGGQVAIVTGSWTAGPSTATTAAGIGHFAYDAPQGAEVKIFGRGLVHEVAASGAITAGARVVPAAGGAVATSSGHVNDLGVALTTASGGFVTYMDI</sequence>
<organism evidence="1 2">
    <name type="scientific">Micromonospora pisi</name>
    <dbReference type="NCBI Taxonomy" id="589240"/>
    <lineage>
        <taxon>Bacteria</taxon>
        <taxon>Bacillati</taxon>
        <taxon>Actinomycetota</taxon>
        <taxon>Actinomycetes</taxon>
        <taxon>Micromonosporales</taxon>
        <taxon>Micromonosporaceae</taxon>
        <taxon>Micromonospora</taxon>
    </lineage>
</organism>
<evidence type="ECO:0000313" key="2">
    <source>
        <dbReference type="Proteomes" id="UP000277671"/>
    </source>
</evidence>
<evidence type="ECO:0000313" key="1">
    <source>
        <dbReference type="EMBL" id="RKR92789.1"/>
    </source>
</evidence>
<dbReference type="EMBL" id="RBKT01000001">
    <property type="protein sequence ID" value="RKR92789.1"/>
    <property type="molecule type" value="Genomic_DNA"/>
</dbReference>
<comment type="caution">
    <text evidence="1">The sequence shown here is derived from an EMBL/GenBank/DDBJ whole genome shotgun (WGS) entry which is preliminary data.</text>
</comment>
<keyword evidence="2" id="KW-1185">Reference proteome</keyword>
<accession>A0A495JX74</accession>
<dbReference type="Proteomes" id="UP000277671">
    <property type="component" value="Unassembled WGS sequence"/>
</dbReference>
<gene>
    <name evidence="1" type="ORF">BDK92_7269</name>
</gene>
<name>A0A495JX74_9ACTN</name>
<reference evidence="1 2" key="1">
    <citation type="submission" date="2018-10" db="EMBL/GenBank/DDBJ databases">
        <title>Sequencing the genomes of 1000 actinobacteria strains.</title>
        <authorList>
            <person name="Klenk H.-P."/>
        </authorList>
    </citation>
    <scope>NUCLEOTIDE SEQUENCE [LARGE SCALE GENOMIC DNA]</scope>
    <source>
        <strain evidence="1 2">DSM 45175</strain>
    </source>
</reference>
<dbReference type="RefSeq" id="WP_121160737.1">
    <property type="nucleotide sequence ID" value="NZ_RBKT01000001.1"/>
</dbReference>